<dbReference type="AlphaFoldDB" id="A0A2I1H7C5"/>
<accession>A0A2I1H7C5</accession>
<gene>
    <name evidence="1" type="ORF">RhiirA4_548389</name>
</gene>
<proteinExistence type="predicted"/>
<sequence length="167" mass="18811">MRNALLFVTIYRGPVGVLARPFTFDRYQRDSSLWIGISETLHGIGALHISIGETLSLSAKPFYVSVKSFHVSAKPFMCRQDPSLWIGIGWDLWSNIGWRGPLDGIGWNLWIGIISWKLGFLNKYQLEPLETKPVVSVATFGNETCSLWLSGCFLNGTSKLRNFLDDI</sequence>
<protein>
    <submittedName>
        <fullName evidence="1">Uncharacterized protein</fullName>
    </submittedName>
</protein>
<organism evidence="1 2">
    <name type="scientific">Rhizophagus irregularis</name>
    <dbReference type="NCBI Taxonomy" id="588596"/>
    <lineage>
        <taxon>Eukaryota</taxon>
        <taxon>Fungi</taxon>
        <taxon>Fungi incertae sedis</taxon>
        <taxon>Mucoromycota</taxon>
        <taxon>Glomeromycotina</taxon>
        <taxon>Glomeromycetes</taxon>
        <taxon>Glomerales</taxon>
        <taxon>Glomeraceae</taxon>
        <taxon>Rhizophagus</taxon>
    </lineage>
</organism>
<dbReference type="EMBL" id="LLXI01001684">
    <property type="protein sequence ID" value="PKY54772.1"/>
    <property type="molecule type" value="Genomic_DNA"/>
</dbReference>
<dbReference type="Proteomes" id="UP000234323">
    <property type="component" value="Unassembled WGS sequence"/>
</dbReference>
<dbReference type="VEuPathDB" id="FungiDB:RhiirA1_474914"/>
<reference evidence="1 2" key="1">
    <citation type="submission" date="2015-10" db="EMBL/GenBank/DDBJ databases">
        <title>Genome analyses suggest a sexual origin of heterokaryosis in a supposedly ancient asexual fungus.</title>
        <authorList>
            <person name="Ropars J."/>
            <person name="Sedzielewska K."/>
            <person name="Noel J."/>
            <person name="Charron P."/>
            <person name="Farinelli L."/>
            <person name="Marton T."/>
            <person name="Kruger M."/>
            <person name="Pelin A."/>
            <person name="Brachmann A."/>
            <person name="Corradi N."/>
        </authorList>
    </citation>
    <scope>NUCLEOTIDE SEQUENCE [LARGE SCALE GENOMIC DNA]</scope>
    <source>
        <strain evidence="1 2">A4</strain>
    </source>
</reference>
<name>A0A2I1H7C5_9GLOM</name>
<evidence type="ECO:0000313" key="1">
    <source>
        <dbReference type="EMBL" id="PKY54772.1"/>
    </source>
</evidence>
<comment type="caution">
    <text evidence="1">The sequence shown here is derived from an EMBL/GenBank/DDBJ whole genome shotgun (WGS) entry which is preliminary data.</text>
</comment>
<keyword evidence="2" id="KW-1185">Reference proteome</keyword>
<evidence type="ECO:0000313" key="2">
    <source>
        <dbReference type="Proteomes" id="UP000234323"/>
    </source>
</evidence>
<dbReference type="VEuPathDB" id="FungiDB:RhiirFUN_017816"/>